<dbReference type="Proteomes" id="UP000034803">
    <property type="component" value="Unassembled WGS sequence"/>
</dbReference>
<organism evidence="2 3">
    <name type="scientific">Candidatus Woesebacteria bacterium GW2011_GWC2_31_9</name>
    <dbReference type="NCBI Taxonomy" id="1618586"/>
    <lineage>
        <taxon>Bacteria</taxon>
        <taxon>Candidatus Woeseibacteriota</taxon>
    </lineage>
</organism>
<sequence>MQNYLAGGLNPNVKITNPVFKDGVLENFLIDPSGTEFLKVFLPNAVGLMFVVGIVIFLFMMLLGAISWIASGGEKSAIEGARGKITNAIIGIVLLLSTFALLKIIEVFFGINILTIDIGPLIIQ</sequence>
<keyword evidence="1" id="KW-0812">Transmembrane</keyword>
<accession>A0A0F9Z032</accession>
<proteinExistence type="predicted"/>
<reference evidence="2 3" key="1">
    <citation type="journal article" date="2015" name="Nature">
        <title>rRNA introns, odd ribosomes, and small enigmatic genomes across a large radiation of phyla.</title>
        <authorList>
            <person name="Brown C.T."/>
            <person name="Hug L.A."/>
            <person name="Thomas B.C."/>
            <person name="Sharon I."/>
            <person name="Castelle C.J."/>
            <person name="Singh A."/>
            <person name="Wilkins M.J."/>
            <person name="Williams K.H."/>
            <person name="Banfield J.F."/>
        </authorList>
    </citation>
    <scope>NUCLEOTIDE SEQUENCE [LARGE SCALE GENOMIC DNA]</scope>
</reference>
<evidence type="ECO:0000256" key="1">
    <source>
        <dbReference type="SAM" id="Phobius"/>
    </source>
</evidence>
<gene>
    <name evidence="2" type="ORF">UR21_C0003G0049</name>
</gene>
<feature type="transmembrane region" description="Helical" evidence="1">
    <location>
        <begin position="45"/>
        <end position="69"/>
    </location>
</feature>
<name>A0A0F9Z032_9BACT</name>
<dbReference type="AlphaFoldDB" id="A0A0F9Z032"/>
<keyword evidence="1" id="KW-0472">Membrane</keyword>
<comment type="caution">
    <text evidence="2">The sequence shown here is derived from an EMBL/GenBank/DDBJ whole genome shotgun (WGS) entry which is preliminary data.</text>
</comment>
<protein>
    <recommendedName>
        <fullName evidence="4">Integral membrane protein</fullName>
    </recommendedName>
</protein>
<dbReference type="EMBL" id="LBOI01000003">
    <property type="protein sequence ID" value="KKP32016.1"/>
    <property type="molecule type" value="Genomic_DNA"/>
</dbReference>
<keyword evidence="1" id="KW-1133">Transmembrane helix</keyword>
<feature type="transmembrane region" description="Helical" evidence="1">
    <location>
        <begin position="89"/>
        <end position="111"/>
    </location>
</feature>
<evidence type="ECO:0000313" key="3">
    <source>
        <dbReference type="Proteomes" id="UP000034803"/>
    </source>
</evidence>
<evidence type="ECO:0000313" key="2">
    <source>
        <dbReference type="EMBL" id="KKP32016.1"/>
    </source>
</evidence>
<evidence type="ECO:0008006" key="4">
    <source>
        <dbReference type="Google" id="ProtNLM"/>
    </source>
</evidence>